<keyword evidence="5" id="KW-0804">Transcription</keyword>
<dbReference type="SUPFAM" id="SSF55486">
    <property type="entry name" value="Metalloproteases ('zincins'), catalytic domain"/>
    <property type="match status" value="1"/>
</dbReference>
<evidence type="ECO:0000259" key="7">
    <source>
        <dbReference type="Pfam" id="PF01433"/>
    </source>
</evidence>
<dbReference type="SUPFAM" id="SSF48439">
    <property type="entry name" value="Protein prenylyltransferase"/>
    <property type="match status" value="1"/>
</dbReference>
<dbReference type="InterPro" id="IPR057991">
    <property type="entry name" value="TPR_TAF2_C"/>
</dbReference>
<comment type="caution">
    <text evidence="10">The sequence shown here is derived from an EMBL/GenBank/DDBJ whole genome shotgun (WGS) entry which is preliminary data.</text>
</comment>
<dbReference type="InterPro" id="IPR057345">
    <property type="entry name" value="Ig-like_TAF2"/>
</dbReference>
<evidence type="ECO:0000256" key="5">
    <source>
        <dbReference type="ARBA" id="ARBA00023163"/>
    </source>
</evidence>
<sequence>MTSDEGEYVESSVFYREKPEWKDITPIYEGDDESCAVKIATSEHFRDAFGYFRAILSKGEMSERAFELTTTCMDQNPANYTVWQYRRELLLHLGKDLDAELNYTKSIIDDNPKNYQVWHHRKVLLTRKNDCAGELEFLKSVLKTDSKNYHAWQHRHWVASYFKKIGPQEVDFASELIQEDIRNNSAWNYRFFIISSMDEGYSENVTAKEITYCTQKILECPGNESAWNYLAGILIDQGLSSSNSVREFCLALREKKCVFATSFLLDIYVEQIEKHIDVEENKDNVRKVVKELRDLDPVHAMASTTCRVVSQAVKITDVNWTERSFIVSTEIYFVVLDATVERFELHLGPECLLPCERGNMTTLPRGYVRINGQDVSYRRQMYTALDQEPDFTGFNDLKSTEIDIFASKRPVVQIDLPFTVTNNIEDGKVVTCSIQVLVKCPKTGVLFNCSFDKEGQLSPGAHLFTYKTGVLSGTSSWLPCIDALNQLSVWRFEFVLPVDLTAIAPGEVSESVADDTGKKVCYELRVPTAPPNIGFVIGQFTMYQNPDVTEIESYALPRLLSLVKYTVAKSDRNIEFFEELLSCRFPYYGYKQVFVDGVPDDVTSFCGLSLFSVNILYSRKILDVVQQTRYLLAYGVAEQFFGCFVSVSEWADMWLVKGLAAFITGLYIERHFGMSEYLFQIRKLMNVVCDYESRWGKIIVRPTYRGNKPPTPTIEGKSLADPKEETAAPYIHFDPNSADSSSSYYASVLFKKAHLVVRMLQRRLGVEPFNQVLQKIVSVAVQSCQHMNNIPDWDHMLMDTESFFRNVSNVTGHEIPTFLEQWVYDGGHVYFEISYNFNRKRNIVELEFRQEPDKSVGRMSYVGPLTVIIQELDGFFTHQIQIDAELSKHDLQCHSKGRRQKRKRIPLSNGDEIDVELNSADNESPVLWVRIDPEIALVRKINLRQPVGQWEYMLRYERDVLAQFQAIDTLQNFPSHQTRTILQEAIENEFLFYRVRCRAAFCLSQVDNRLADTWCGNPVLLTLFTKLYGCKADAMIPRSHNFSITSSNLQSYFVMHALPLAMSRLRGVGNVIVREIHKFLINLLKLNDNSFNRYSDDFYRATLIRALSTNIVYADATTNCFRPDDMSTEMKETLSELTYALNMDVLKPTYCRVVARSCLYGIFQLQKFGHIPLDPEVFWSYTKPKLFSKLRQEAFTWLVRLLPLTRHSHMNFVFLRLLECAKSDEDPSIRDHIATELNRHPPIHFNIRHKFNFVGVDRVLWEMICDPSAEPRIRCLFRDLYYHMYGPDHRLGSLPHPEPSDKIPRKMEVIRNEQIAWTHPDYEPVDKNPFAIANTMDMSMDETLQ</sequence>
<dbReference type="Pfam" id="PF25316">
    <property type="entry name" value="TAF2_3rd"/>
    <property type="match status" value="1"/>
</dbReference>
<dbReference type="Pfam" id="PF25577">
    <property type="entry name" value="TPR_TAF2_C"/>
    <property type="match status" value="1"/>
</dbReference>
<dbReference type="GO" id="GO:0008318">
    <property type="term" value="F:protein prenyltransferase activity"/>
    <property type="evidence" value="ECO:0007669"/>
    <property type="project" value="InterPro"/>
</dbReference>
<keyword evidence="6" id="KW-0539">Nucleus</keyword>
<name>A0AA39M7K5_9BILA</name>
<evidence type="ECO:0000313" key="11">
    <source>
        <dbReference type="Proteomes" id="UP001175271"/>
    </source>
</evidence>
<dbReference type="PANTHER" id="PTHR15137:SF9">
    <property type="entry name" value="TRANSCRIPTION INITIATION FACTOR TFIID SUBUNIT 2"/>
    <property type="match status" value="1"/>
</dbReference>
<evidence type="ECO:0000256" key="1">
    <source>
        <dbReference type="ARBA" id="ARBA00004123"/>
    </source>
</evidence>
<dbReference type="InterPro" id="IPR042097">
    <property type="entry name" value="Aminopeptidase_N-like_N_sf"/>
</dbReference>
<dbReference type="InterPro" id="IPR014782">
    <property type="entry name" value="Peptidase_M1_dom"/>
</dbReference>
<dbReference type="InterPro" id="IPR027268">
    <property type="entry name" value="Peptidase_M4/M1_CTD_sf"/>
</dbReference>
<comment type="subcellular location">
    <subcellularLocation>
        <location evidence="1">Nucleus</location>
    </subcellularLocation>
</comment>
<dbReference type="GO" id="GO:0008237">
    <property type="term" value="F:metallopeptidase activity"/>
    <property type="evidence" value="ECO:0007669"/>
    <property type="project" value="InterPro"/>
</dbReference>
<dbReference type="GO" id="GO:0000976">
    <property type="term" value="F:transcription cis-regulatory region binding"/>
    <property type="evidence" value="ECO:0007669"/>
    <property type="project" value="TreeGrafter"/>
</dbReference>
<evidence type="ECO:0000259" key="9">
    <source>
        <dbReference type="Pfam" id="PF25577"/>
    </source>
</evidence>
<evidence type="ECO:0000256" key="2">
    <source>
        <dbReference type="ARBA" id="ARBA00010937"/>
    </source>
</evidence>
<dbReference type="PANTHER" id="PTHR15137">
    <property type="entry name" value="TRANSCRIPTION INITIATION FACTOR TFIID"/>
    <property type="match status" value="1"/>
</dbReference>
<evidence type="ECO:0000313" key="10">
    <source>
        <dbReference type="EMBL" id="KAK0424591.1"/>
    </source>
</evidence>
<comment type="similarity">
    <text evidence="2">Belongs to the TAF2 family.</text>
</comment>
<accession>A0AA39M7K5</accession>
<dbReference type="EMBL" id="JAUCMV010000001">
    <property type="protein sequence ID" value="KAK0424591.1"/>
    <property type="molecule type" value="Genomic_DNA"/>
</dbReference>
<dbReference type="SUPFAM" id="SSF63737">
    <property type="entry name" value="Leukotriene A4 hydrolase N-terminal domain"/>
    <property type="match status" value="1"/>
</dbReference>
<feature type="domain" description="Transcription initiation factor TFIID subunit 2 TPR repeats" evidence="9">
    <location>
        <begin position="949"/>
        <end position="1298"/>
    </location>
</feature>
<gene>
    <name evidence="10" type="ORF">QR680_008740</name>
</gene>
<proteinExistence type="inferred from homology"/>
<dbReference type="Proteomes" id="UP001175271">
    <property type="component" value="Unassembled WGS sequence"/>
</dbReference>
<dbReference type="Pfam" id="PF01239">
    <property type="entry name" value="PPTA"/>
    <property type="match status" value="5"/>
</dbReference>
<keyword evidence="11" id="KW-1185">Reference proteome</keyword>
<evidence type="ECO:0000256" key="3">
    <source>
        <dbReference type="ARBA" id="ARBA00017363"/>
    </source>
</evidence>
<dbReference type="GO" id="GO:0003682">
    <property type="term" value="F:chromatin binding"/>
    <property type="evidence" value="ECO:0007669"/>
    <property type="project" value="TreeGrafter"/>
</dbReference>
<dbReference type="InterPro" id="IPR002088">
    <property type="entry name" value="Prenyl_trans_a"/>
</dbReference>
<dbReference type="PROSITE" id="PS51147">
    <property type="entry name" value="PFTA"/>
    <property type="match status" value="5"/>
</dbReference>
<feature type="domain" description="Transcription initiation factor TFIID subunit 2 Ig-like" evidence="8">
    <location>
        <begin position="827"/>
        <end position="946"/>
    </location>
</feature>
<evidence type="ECO:0000256" key="4">
    <source>
        <dbReference type="ARBA" id="ARBA00023015"/>
    </source>
</evidence>
<protein>
    <recommendedName>
        <fullName evidence="3">Transcription initiation factor TFIID subunit 2</fullName>
    </recommendedName>
</protein>
<dbReference type="Gene3D" id="1.10.390.10">
    <property type="entry name" value="Neutral Protease Domain 2"/>
    <property type="match status" value="1"/>
</dbReference>
<dbReference type="InterPro" id="IPR037813">
    <property type="entry name" value="TAF2"/>
</dbReference>
<evidence type="ECO:0000259" key="8">
    <source>
        <dbReference type="Pfam" id="PF25316"/>
    </source>
</evidence>
<feature type="domain" description="Peptidase M1 membrane alanine aminopeptidase" evidence="7">
    <location>
        <begin position="565"/>
        <end position="783"/>
    </location>
</feature>
<evidence type="ECO:0000256" key="6">
    <source>
        <dbReference type="ARBA" id="ARBA00023242"/>
    </source>
</evidence>
<reference evidence="10" key="1">
    <citation type="submission" date="2023-06" db="EMBL/GenBank/DDBJ databases">
        <title>Genomic analysis of the entomopathogenic nematode Steinernema hermaphroditum.</title>
        <authorList>
            <person name="Schwarz E.M."/>
            <person name="Heppert J.K."/>
            <person name="Baniya A."/>
            <person name="Schwartz H.T."/>
            <person name="Tan C.-H."/>
            <person name="Antoshechkin I."/>
            <person name="Sternberg P.W."/>
            <person name="Goodrich-Blair H."/>
            <person name="Dillman A.R."/>
        </authorList>
    </citation>
    <scope>NUCLEOTIDE SEQUENCE</scope>
    <source>
        <strain evidence="10">PS9179</strain>
        <tissue evidence="10">Whole animal</tissue>
    </source>
</reference>
<dbReference type="GO" id="GO:0016251">
    <property type="term" value="F:RNA polymerase II general transcription initiation factor activity"/>
    <property type="evidence" value="ECO:0007669"/>
    <property type="project" value="TreeGrafter"/>
</dbReference>
<dbReference type="Gene3D" id="1.25.40.120">
    <property type="entry name" value="Protein prenylyltransferase"/>
    <property type="match status" value="1"/>
</dbReference>
<dbReference type="GO" id="GO:0006367">
    <property type="term" value="P:transcription initiation at RNA polymerase II promoter"/>
    <property type="evidence" value="ECO:0007669"/>
    <property type="project" value="TreeGrafter"/>
</dbReference>
<dbReference type="Gene3D" id="2.60.40.1730">
    <property type="entry name" value="tricorn interacting facor f3 domain"/>
    <property type="match status" value="1"/>
</dbReference>
<dbReference type="GO" id="GO:0005669">
    <property type="term" value="C:transcription factor TFIID complex"/>
    <property type="evidence" value="ECO:0007669"/>
    <property type="project" value="InterPro"/>
</dbReference>
<dbReference type="GO" id="GO:0008270">
    <property type="term" value="F:zinc ion binding"/>
    <property type="evidence" value="ECO:0007669"/>
    <property type="project" value="InterPro"/>
</dbReference>
<organism evidence="10 11">
    <name type="scientific">Steinernema hermaphroditum</name>
    <dbReference type="NCBI Taxonomy" id="289476"/>
    <lineage>
        <taxon>Eukaryota</taxon>
        <taxon>Metazoa</taxon>
        <taxon>Ecdysozoa</taxon>
        <taxon>Nematoda</taxon>
        <taxon>Chromadorea</taxon>
        <taxon>Rhabditida</taxon>
        <taxon>Tylenchina</taxon>
        <taxon>Panagrolaimomorpha</taxon>
        <taxon>Strongyloidoidea</taxon>
        <taxon>Steinernematidae</taxon>
        <taxon>Steinernema</taxon>
    </lineage>
</organism>
<dbReference type="Pfam" id="PF01433">
    <property type="entry name" value="Peptidase_M1"/>
    <property type="match status" value="1"/>
</dbReference>
<keyword evidence="4" id="KW-0805">Transcription regulation</keyword>